<dbReference type="HOGENOM" id="CLU_2655922_0_0_1"/>
<evidence type="ECO:0000313" key="2">
    <source>
        <dbReference type="Proteomes" id="UP000054018"/>
    </source>
</evidence>
<evidence type="ECO:0000313" key="1">
    <source>
        <dbReference type="EMBL" id="KIK19886.1"/>
    </source>
</evidence>
<organism evidence="1 2">
    <name type="scientific">Pisolithus microcarpus 441</name>
    <dbReference type="NCBI Taxonomy" id="765257"/>
    <lineage>
        <taxon>Eukaryota</taxon>
        <taxon>Fungi</taxon>
        <taxon>Dikarya</taxon>
        <taxon>Basidiomycota</taxon>
        <taxon>Agaricomycotina</taxon>
        <taxon>Agaricomycetes</taxon>
        <taxon>Agaricomycetidae</taxon>
        <taxon>Boletales</taxon>
        <taxon>Sclerodermatineae</taxon>
        <taxon>Pisolithaceae</taxon>
        <taxon>Pisolithus</taxon>
    </lineage>
</organism>
<keyword evidence="2" id="KW-1185">Reference proteome</keyword>
<proteinExistence type="predicted"/>
<dbReference type="Proteomes" id="UP000054018">
    <property type="component" value="Unassembled WGS sequence"/>
</dbReference>
<dbReference type="OrthoDB" id="2688393at2759"/>
<protein>
    <submittedName>
        <fullName evidence="1">Unplaced genomic scaffold scaffold_92, whole genome shotgun sequence</fullName>
    </submittedName>
</protein>
<reference evidence="2" key="2">
    <citation type="submission" date="2015-01" db="EMBL/GenBank/DDBJ databases">
        <title>Evolutionary Origins and Diversification of the Mycorrhizal Mutualists.</title>
        <authorList>
            <consortium name="DOE Joint Genome Institute"/>
            <consortium name="Mycorrhizal Genomics Consortium"/>
            <person name="Kohler A."/>
            <person name="Kuo A."/>
            <person name="Nagy L.G."/>
            <person name="Floudas D."/>
            <person name="Copeland A."/>
            <person name="Barry K.W."/>
            <person name="Cichocki N."/>
            <person name="Veneault-Fourrey C."/>
            <person name="LaButti K."/>
            <person name="Lindquist E.A."/>
            <person name="Lipzen A."/>
            <person name="Lundell T."/>
            <person name="Morin E."/>
            <person name="Murat C."/>
            <person name="Riley R."/>
            <person name="Ohm R."/>
            <person name="Sun H."/>
            <person name="Tunlid A."/>
            <person name="Henrissat B."/>
            <person name="Grigoriev I.V."/>
            <person name="Hibbett D.S."/>
            <person name="Martin F."/>
        </authorList>
    </citation>
    <scope>NUCLEOTIDE SEQUENCE [LARGE SCALE GENOMIC DNA]</scope>
    <source>
        <strain evidence="2">441</strain>
    </source>
</reference>
<name>A0A0C9YT56_9AGAM</name>
<dbReference type="InterPro" id="IPR041078">
    <property type="entry name" value="Plavaka"/>
</dbReference>
<gene>
    <name evidence="1" type="ORF">PISMIDRAFT_13369</name>
</gene>
<dbReference type="AlphaFoldDB" id="A0A0C9YT56"/>
<dbReference type="EMBL" id="KN833776">
    <property type="protein sequence ID" value="KIK19886.1"/>
    <property type="molecule type" value="Genomic_DNA"/>
</dbReference>
<sequence length="77" mass="8762">MAYVPEHAYADSEGKNQIYDEMWTVDWWWDVQGKLPVGTTVAPIILLSDKTSLSVFSGNKKAWLVYLTIGNISKDIR</sequence>
<accession>A0A0C9YT56</accession>
<dbReference type="Pfam" id="PF18759">
    <property type="entry name" value="Plavaka"/>
    <property type="match status" value="1"/>
</dbReference>
<dbReference type="STRING" id="765257.A0A0C9YT56"/>
<reference evidence="1 2" key="1">
    <citation type="submission" date="2014-04" db="EMBL/GenBank/DDBJ databases">
        <authorList>
            <consortium name="DOE Joint Genome Institute"/>
            <person name="Kuo A."/>
            <person name="Kohler A."/>
            <person name="Costa M.D."/>
            <person name="Nagy L.G."/>
            <person name="Floudas D."/>
            <person name="Copeland A."/>
            <person name="Barry K.W."/>
            <person name="Cichocki N."/>
            <person name="Veneault-Fourrey C."/>
            <person name="LaButti K."/>
            <person name="Lindquist E.A."/>
            <person name="Lipzen A."/>
            <person name="Lundell T."/>
            <person name="Morin E."/>
            <person name="Murat C."/>
            <person name="Sun H."/>
            <person name="Tunlid A."/>
            <person name="Henrissat B."/>
            <person name="Grigoriev I.V."/>
            <person name="Hibbett D.S."/>
            <person name="Martin F."/>
            <person name="Nordberg H.P."/>
            <person name="Cantor M.N."/>
            <person name="Hua S.X."/>
        </authorList>
    </citation>
    <scope>NUCLEOTIDE SEQUENCE [LARGE SCALE GENOMIC DNA]</scope>
    <source>
        <strain evidence="1 2">441</strain>
    </source>
</reference>